<dbReference type="PANTHER" id="PTHR46512">
    <property type="entry name" value="PEPTIDYLPROLYL ISOMERASE"/>
    <property type="match status" value="1"/>
</dbReference>
<dbReference type="Proteomes" id="UP000016924">
    <property type="component" value="Unassembled WGS sequence"/>
</dbReference>
<dbReference type="EMBL" id="JH767576">
    <property type="protein sequence ID" value="EON65775.1"/>
    <property type="molecule type" value="Genomic_DNA"/>
</dbReference>
<dbReference type="OMA" id="KAFHAIH"/>
<reference evidence="2" key="1">
    <citation type="submission" date="2012-06" db="EMBL/GenBank/DDBJ databases">
        <title>The genome sequence of Coniosporium apollinis CBS 100218.</title>
        <authorList>
            <consortium name="The Broad Institute Genome Sequencing Platform"/>
            <person name="Cuomo C."/>
            <person name="Gorbushina A."/>
            <person name="Noack S."/>
            <person name="Walker B."/>
            <person name="Young S.K."/>
            <person name="Zeng Q."/>
            <person name="Gargeya S."/>
            <person name="Fitzgerald M."/>
            <person name="Haas B."/>
            <person name="Abouelleil A."/>
            <person name="Alvarado L."/>
            <person name="Arachchi H.M."/>
            <person name="Berlin A.M."/>
            <person name="Chapman S.B."/>
            <person name="Goldberg J."/>
            <person name="Griggs A."/>
            <person name="Gujja S."/>
            <person name="Hansen M."/>
            <person name="Howarth C."/>
            <person name="Imamovic A."/>
            <person name="Larimer J."/>
            <person name="McCowan C."/>
            <person name="Montmayeur A."/>
            <person name="Murphy C."/>
            <person name="Neiman D."/>
            <person name="Pearson M."/>
            <person name="Priest M."/>
            <person name="Roberts A."/>
            <person name="Saif S."/>
            <person name="Shea T."/>
            <person name="Sisk P."/>
            <person name="Sykes S."/>
            <person name="Wortman J."/>
            <person name="Nusbaum C."/>
            <person name="Birren B."/>
        </authorList>
    </citation>
    <scope>NUCLEOTIDE SEQUENCE [LARGE SCALE GENOMIC DNA]</scope>
    <source>
        <strain evidence="2">CBS 100218</strain>
    </source>
</reference>
<dbReference type="HOGENOM" id="CLU_040833_0_0_1"/>
<dbReference type="InterPro" id="IPR011990">
    <property type="entry name" value="TPR-like_helical_dom_sf"/>
</dbReference>
<organism evidence="1 2">
    <name type="scientific">Coniosporium apollinis (strain CBS 100218)</name>
    <name type="common">Rock-inhabiting black yeast</name>
    <dbReference type="NCBI Taxonomy" id="1168221"/>
    <lineage>
        <taxon>Eukaryota</taxon>
        <taxon>Fungi</taxon>
        <taxon>Dikarya</taxon>
        <taxon>Ascomycota</taxon>
        <taxon>Pezizomycotina</taxon>
        <taxon>Dothideomycetes</taxon>
        <taxon>Dothideomycetes incertae sedis</taxon>
        <taxon>Coniosporium</taxon>
    </lineage>
</organism>
<dbReference type="AlphaFoldDB" id="R7YV17"/>
<dbReference type="PANTHER" id="PTHR46512:SF9">
    <property type="entry name" value="PEPTIDYLPROLYL ISOMERASE"/>
    <property type="match status" value="1"/>
</dbReference>
<dbReference type="Gene3D" id="1.25.40.10">
    <property type="entry name" value="Tetratricopeptide repeat domain"/>
    <property type="match status" value="1"/>
</dbReference>
<sequence length="391" mass="44677">MATPSPLLALPLEIREQIYTHLLSPATARRVLHDDYVRYRYSLTVFLTNHQIYTEARTVFTRLNHFVVLETPWEAETHVAHEHRVPIVASGLRATKWARYWDAVLAVRIDAPEFAESGEAVEGEAEEVHKLVLLAGDIGRFASMWFYSDLSYPGLNERLRLTLRLRKGVVKRVQEKLLEPFGAVKGLLETRVLGEWDGDVERALRAAMAVPHSPPEKCLEEATKLKDAGNAALQAQRYREAITLYEQAFTAMHIVVEGRRRAVWAGPYFEREITAGTFAGQYAQMVRLILRVKLVANTLLAYMKLEDWEEVKFWGMRSINLMEDYRGEAVEPMRGFAAAKELGKIYYRTGVAWKMLGDEAEARRLLRTAEVYLPNDEIVKKELASVALMLE</sequence>
<dbReference type="InterPro" id="IPR050754">
    <property type="entry name" value="FKBP4/5/8-like"/>
</dbReference>
<evidence type="ECO:0000313" key="1">
    <source>
        <dbReference type="EMBL" id="EON65775.1"/>
    </source>
</evidence>
<dbReference type="RefSeq" id="XP_007781092.1">
    <property type="nucleotide sequence ID" value="XM_007782902.1"/>
</dbReference>
<protein>
    <submittedName>
        <fullName evidence="1">Uncharacterized protein</fullName>
    </submittedName>
</protein>
<dbReference type="GeneID" id="19902325"/>
<keyword evidence="2" id="KW-1185">Reference proteome</keyword>
<proteinExistence type="predicted"/>
<name>R7YV17_CONA1</name>
<dbReference type="STRING" id="1168221.R7YV17"/>
<accession>R7YV17</accession>
<evidence type="ECO:0000313" key="2">
    <source>
        <dbReference type="Proteomes" id="UP000016924"/>
    </source>
</evidence>
<dbReference type="SUPFAM" id="SSF48452">
    <property type="entry name" value="TPR-like"/>
    <property type="match status" value="1"/>
</dbReference>
<dbReference type="eggNOG" id="ENOG502RPYR">
    <property type="taxonomic scope" value="Eukaryota"/>
</dbReference>
<dbReference type="OrthoDB" id="5229512at2759"/>
<gene>
    <name evidence="1" type="ORF">W97_05014</name>
</gene>